<keyword evidence="3" id="KW-1185">Reference proteome</keyword>
<dbReference type="AlphaFoldDB" id="A0A1W2TQD5"/>
<evidence type="ECO:0000313" key="3">
    <source>
        <dbReference type="Proteomes" id="UP000054516"/>
    </source>
</evidence>
<accession>A0A1W2TQD5</accession>
<reference evidence="2" key="1">
    <citation type="submission" date="2016-03" db="EMBL/GenBank/DDBJ databases">
        <title>Draft genome sequence of Rosellinia necatrix.</title>
        <authorList>
            <person name="Kanematsu S."/>
        </authorList>
    </citation>
    <scope>NUCLEOTIDE SEQUENCE [LARGE SCALE GENOMIC DNA]</scope>
    <source>
        <strain evidence="2">W97</strain>
    </source>
</reference>
<organism evidence="2">
    <name type="scientific">Rosellinia necatrix</name>
    <name type="common">White root-rot fungus</name>
    <dbReference type="NCBI Taxonomy" id="77044"/>
    <lineage>
        <taxon>Eukaryota</taxon>
        <taxon>Fungi</taxon>
        <taxon>Dikarya</taxon>
        <taxon>Ascomycota</taxon>
        <taxon>Pezizomycotina</taxon>
        <taxon>Sordariomycetes</taxon>
        <taxon>Xylariomycetidae</taxon>
        <taxon>Xylariales</taxon>
        <taxon>Xylariaceae</taxon>
        <taxon>Rosellinia</taxon>
    </lineage>
</organism>
<feature type="domain" description="Heterokaryon incompatibility" evidence="1">
    <location>
        <begin position="193"/>
        <end position="342"/>
    </location>
</feature>
<dbReference type="OrthoDB" id="47007at2759"/>
<dbReference type="Pfam" id="PF06985">
    <property type="entry name" value="HET"/>
    <property type="match status" value="1"/>
</dbReference>
<name>A0A1W2TQD5_ROSNE</name>
<dbReference type="OMA" id="CISAGQK"/>
<dbReference type="EMBL" id="DF977493">
    <property type="protein sequence ID" value="GAP90655.2"/>
    <property type="molecule type" value="Genomic_DNA"/>
</dbReference>
<dbReference type="Proteomes" id="UP000054516">
    <property type="component" value="Unassembled WGS sequence"/>
</dbReference>
<gene>
    <name evidence="2" type="ORF">SAMD00023353_4800280</name>
</gene>
<evidence type="ECO:0000259" key="1">
    <source>
        <dbReference type="Pfam" id="PF06985"/>
    </source>
</evidence>
<dbReference type="PANTHER" id="PTHR33112">
    <property type="entry name" value="DOMAIN PROTEIN, PUTATIVE-RELATED"/>
    <property type="match status" value="1"/>
</dbReference>
<evidence type="ECO:0000313" key="2">
    <source>
        <dbReference type="EMBL" id="GAP90655.2"/>
    </source>
</evidence>
<dbReference type="STRING" id="77044.A0A1W2TQD5"/>
<dbReference type="InterPro" id="IPR010730">
    <property type="entry name" value="HET"/>
</dbReference>
<sequence>MKYCPTCRALTLEALREPDGFPHLQNARSIVPSAAVCDFCNMLRLALLQNKSTAGADEKLESALAPDPIVLYGITAPGATDEDAGPLVGISVHVSAGDTLDIVNLSLFASRGSPVVLSGEVGSYPLLQDPGCDEGFDILRGWLQKCKSGHTRCSYLLSSLDQKPEAPILSSRIVDVSSDPPRLCISAGQKAPYAALSHCWGKIQFLRTLKGNLHSHTQSIPVKTLPKTFRDAIEVTRQIGLRFLWIDSLCIVQDDPDDWRRESAVMGNVYQNAELTIAATGAVDGRQGCFIKRPPSPAQPIAFPGSHSDNGHRFVSVGLYPDALDSDINVSPLGERAWITQEWMLSTRIIHYTAGRMVWACKSSTITEDGESTIEAEEQLLIRNLEETNVSKVDALKDVTDEQLYDAKLPFYNSWCDFVSIYTCRNLTYERDRPVAMFGIANALQGTIGGRYTAGLLYERSDKHRNALTDGISWQQRLLVIQLLWFFKKEMTFKTHLEDGLTWQQRLSKLNEMTRPQVLSLQPSWSWQSVMGSVAYHIPPRSARPVAKGIEISNKDPNQPAVGDLEDNSGLCLRLEAPLSLFDPSYLRKISNYVQLWAKSAGDLHNYQSRTSLLTGAMVLQGNLVHMVNKQGEPLGWISFDIDEVPHASFHAVALSENYHNDAFDGYNVLYLATIPGQPTHFRRLGMGEILDKSWFSDSLVQITIY</sequence>
<proteinExistence type="predicted"/>
<dbReference type="PANTHER" id="PTHR33112:SF10">
    <property type="entry name" value="TOL"/>
    <property type="match status" value="1"/>
</dbReference>
<protein>
    <submittedName>
        <fullName evidence="2">Putative heterokaryon incompatibility protein</fullName>
    </submittedName>
</protein>